<dbReference type="InterPro" id="IPR011011">
    <property type="entry name" value="Znf_FYVE_PHD"/>
</dbReference>
<dbReference type="SUPFAM" id="SSF57903">
    <property type="entry name" value="FYVE/PHD zinc finger"/>
    <property type="match status" value="1"/>
</dbReference>
<proteinExistence type="predicted"/>
<dbReference type="OrthoDB" id="79252at2759"/>
<keyword evidence="3" id="KW-0862">Zinc</keyword>
<name>A0A7T8H395_CALRO</name>
<dbReference type="InterPro" id="IPR019787">
    <property type="entry name" value="Znf_PHD-finger"/>
</dbReference>
<dbReference type="Pfam" id="PF13831">
    <property type="entry name" value="PHD_2"/>
    <property type="match status" value="1"/>
</dbReference>
<feature type="non-terminal residue" evidence="5">
    <location>
        <position position="1"/>
    </location>
</feature>
<evidence type="ECO:0000256" key="3">
    <source>
        <dbReference type="ARBA" id="ARBA00022833"/>
    </source>
</evidence>
<reference evidence="6" key="1">
    <citation type="submission" date="2021-01" db="EMBL/GenBank/DDBJ databases">
        <title>Caligus Genome Assembly.</title>
        <authorList>
            <person name="Gallardo-Escarate C."/>
        </authorList>
    </citation>
    <scope>NUCLEOTIDE SEQUENCE [LARGE SCALE GENOMIC DNA]</scope>
</reference>
<dbReference type="AlphaFoldDB" id="A0A7T8H395"/>
<keyword evidence="6" id="KW-1185">Reference proteome</keyword>
<evidence type="ECO:0000256" key="1">
    <source>
        <dbReference type="ARBA" id="ARBA00022723"/>
    </source>
</evidence>
<gene>
    <name evidence="5" type="ORF">FKW44_017039</name>
</gene>
<protein>
    <recommendedName>
        <fullName evidence="4">PHD-type domain-containing protein</fullName>
    </recommendedName>
</protein>
<evidence type="ECO:0000313" key="6">
    <source>
        <dbReference type="Proteomes" id="UP000595437"/>
    </source>
</evidence>
<evidence type="ECO:0000313" key="5">
    <source>
        <dbReference type="EMBL" id="QQP42391.1"/>
    </source>
</evidence>
<keyword evidence="2" id="KW-0863">Zinc-finger</keyword>
<dbReference type="InterPro" id="IPR013083">
    <property type="entry name" value="Znf_RING/FYVE/PHD"/>
</dbReference>
<dbReference type="Proteomes" id="UP000595437">
    <property type="component" value="Chromosome 11"/>
</dbReference>
<evidence type="ECO:0000256" key="2">
    <source>
        <dbReference type="ARBA" id="ARBA00022771"/>
    </source>
</evidence>
<organism evidence="5 6">
    <name type="scientific">Caligus rogercresseyi</name>
    <name type="common">Sea louse</name>
    <dbReference type="NCBI Taxonomy" id="217165"/>
    <lineage>
        <taxon>Eukaryota</taxon>
        <taxon>Metazoa</taxon>
        <taxon>Ecdysozoa</taxon>
        <taxon>Arthropoda</taxon>
        <taxon>Crustacea</taxon>
        <taxon>Multicrustacea</taxon>
        <taxon>Hexanauplia</taxon>
        <taxon>Copepoda</taxon>
        <taxon>Siphonostomatoida</taxon>
        <taxon>Caligidae</taxon>
        <taxon>Caligus</taxon>
    </lineage>
</organism>
<keyword evidence="1" id="KW-0479">Metal-binding</keyword>
<dbReference type="GO" id="GO:0008270">
    <property type="term" value="F:zinc ion binding"/>
    <property type="evidence" value="ECO:0007669"/>
    <property type="project" value="UniProtKB-KW"/>
</dbReference>
<evidence type="ECO:0000259" key="4">
    <source>
        <dbReference type="Pfam" id="PF13831"/>
    </source>
</evidence>
<feature type="non-terminal residue" evidence="5">
    <location>
        <position position="70"/>
    </location>
</feature>
<dbReference type="EMBL" id="CP045900">
    <property type="protein sequence ID" value="QQP42391.1"/>
    <property type="molecule type" value="Genomic_DNA"/>
</dbReference>
<sequence length="70" mass="8071">RQGRLQRCDLLLQEALCRPPMIECSSCLTWIHLSCAKIKRTHIPDTWNCSKCSDKPLSNNTHHLPPPQHL</sequence>
<dbReference type="Gene3D" id="3.30.40.10">
    <property type="entry name" value="Zinc/RING finger domain, C3HC4 (zinc finger)"/>
    <property type="match status" value="1"/>
</dbReference>
<accession>A0A7T8H395</accession>
<feature type="domain" description="PHD-type" evidence="4">
    <location>
        <begin position="20"/>
        <end position="52"/>
    </location>
</feature>